<dbReference type="GO" id="GO:0006260">
    <property type="term" value="P:DNA replication"/>
    <property type="evidence" value="ECO:0007669"/>
    <property type="project" value="UniProtKB-UniRule"/>
</dbReference>
<dbReference type="OrthoDB" id="9809878at2"/>
<dbReference type="Proteomes" id="UP000249239">
    <property type="component" value="Unassembled WGS sequence"/>
</dbReference>
<comment type="caution">
    <text evidence="5">The sequence shown here is derived from an EMBL/GenBank/DDBJ whole genome shotgun (WGS) entry which is preliminary data.</text>
</comment>
<dbReference type="SUPFAM" id="SSF50249">
    <property type="entry name" value="Nucleic acid-binding proteins"/>
    <property type="match status" value="1"/>
</dbReference>
<dbReference type="GO" id="GO:0006310">
    <property type="term" value="P:DNA recombination"/>
    <property type="evidence" value="ECO:0007669"/>
    <property type="project" value="UniProtKB-UniRule"/>
</dbReference>
<proteinExistence type="inferred from homology"/>
<comment type="subunit">
    <text evidence="2">Homotetramer.</text>
</comment>
<name>A0A2W7NCD2_9BACT</name>
<dbReference type="GO" id="GO:0006281">
    <property type="term" value="P:DNA repair"/>
    <property type="evidence" value="ECO:0007669"/>
    <property type="project" value="UniProtKB-UniRule"/>
</dbReference>
<keyword evidence="2" id="KW-0235">DNA replication</keyword>
<dbReference type="Pfam" id="PF00436">
    <property type="entry name" value="SSB"/>
    <property type="match status" value="1"/>
</dbReference>
<dbReference type="GO" id="GO:0009295">
    <property type="term" value="C:nucleoid"/>
    <property type="evidence" value="ECO:0007669"/>
    <property type="project" value="TreeGrafter"/>
</dbReference>
<dbReference type="PANTHER" id="PTHR10302:SF0">
    <property type="entry name" value="SINGLE-STRANDED DNA-BINDING PROTEIN, MITOCHONDRIAL"/>
    <property type="match status" value="1"/>
</dbReference>
<evidence type="ECO:0000256" key="1">
    <source>
        <dbReference type="ARBA" id="ARBA00023125"/>
    </source>
</evidence>
<evidence type="ECO:0000256" key="2">
    <source>
        <dbReference type="HAMAP-Rule" id="MF_00984"/>
    </source>
</evidence>
<protein>
    <recommendedName>
        <fullName evidence="2 3">Single-stranded DNA-binding protein</fullName>
        <shortName evidence="2">SSB</shortName>
    </recommendedName>
</protein>
<dbReference type="CDD" id="cd04496">
    <property type="entry name" value="SSB_OBF"/>
    <property type="match status" value="1"/>
</dbReference>
<dbReference type="InterPro" id="IPR011344">
    <property type="entry name" value="ssDNA-bd"/>
</dbReference>
<accession>A0A2W7NCD2</accession>
<dbReference type="PIRSF" id="PIRSF002070">
    <property type="entry name" value="SSB"/>
    <property type="match status" value="1"/>
</dbReference>
<evidence type="ECO:0000256" key="4">
    <source>
        <dbReference type="SAM" id="MobiDB-lite"/>
    </source>
</evidence>
<evidence type="ECO:0000313" key="5">
    <source>
        <dbReference type="EMBL" id="PZX18085.1"/>
    </source>
</evidence>
<dbReference type="PROSITE" id="PS50935">
    <property type="entry name" value="SSB"/>
    <property type="match status" value="1"/>
</dbReference>
<dbReference type="GO" id="GO:0003697">
    <property type="term" value="F:single-stranded DNA binding"/>
    <property type="evidence" value="ECO:0007669"/>
    <property type="project" value="UniProtKB-UniRule"/>
</dbReference>
<keyword evidence="2" id="KW-0227">DNA damage</keyword>
<evidence type="ECO:0000256" key="3">
    <source>
        <dbReference type="PIRNR" id="PIRNR002070"/>
    </source>
</evidence>
<dbReference type="HAMAP" id="MF_00984">
    <property type="entry name" value="SSB"/>
    <property type="match status" value="1"/>
</dbReference>
<dbReference type="EMBL" id="QKZK01000007">
    <property type="protein sequence ID" value="PZX18085.1"/>
    <property type="molecule type" value="Genomic_DNA"/>
</dbReference>
<reference evidence="5 6" key="1">
    <citation type="submission" date="2018-06" db="EMBL/GenBank/DDBJ databases">
        <title>Genomic Encyclopedia of Archaeal and Bacterial Type Strains, Phase II (KMG-II): from individual species to whole genera.</title>
        <authorList>
            <person name="Goeker M."/>
        </authorList>
    </citation>
    <scope>NUCLEOTIDE SEQUENCE [LARGE SCALE GENOMIC DNA]</scope>
    <source>
        <strain evidence="5 6">DSM 6779</strain>
    </source>
</reference>
<keyword evidence="2" id="KW-0233">DNA recombination</keyword>
<keyword evidence="2" id="KW-0234">DNA repair</keyword>
<evidence type="ECO:0000313" key="6">
    <source>
        <dbReference type="Proteomes" id="UP000249239"/>
    </source>
</evidence>
<dbReference type="PANTHER" id="PTHR10302">
    <property type="entry name" value="SINGLE-STRANDED DNA-BINDING PROTEIN"/>
    <property type="match status" value="1"/>
</dbReference>
<dbReference type="AlphaFoldDB" id="A0A2W7NCD2"/>
<comment type="caution">
    <text evidence="2">Lacks conserved residue(s) required for the propagation of feature annotation.</text>
</comment>
<comment type="function">
    <text evidence="2">Plays an important role in DNA replication, recombination and repair. Binds to ssDNA and to an array of partner proteins to recruit them to their sites of action during DNA metabolism.</text>
</comment>
<dbReference type="RefSeq" id="WP_111444828.1">
    <property type="nucleotide sequence ID" value="NZ_QKZK01000007.1"/>
</dbReference>
<feature type="short sequence motif" description="Important for interaction with partner proteins" evidence="2">
    <location>
        <begin position="128"/>
        <end position="133"/>
    </location>
</feature>
<dbReference type="InterPro" id="IPR000424">
    <property type="entry name" value="Primosome_PriB/ssb"/>
</dbReference>
<dbReference type="NCBIfam" id="TIGR00621">
    <property type="entry name" value="ssb"/>
    <property type="match status" value="1"/>
</dbReference>
<keyword evidence="1 2" id="KW-0238">DNA-binding</keyword>
<gene>
    <name evidence="5" type="ORF">LX69_01122</name>
</gene>
<dbReference type="InterPro" id="IPR012340">
    <property type="entry name" value="NA-bd_OB-fold"/>
</dbReference>
<organism evidence="5 6">
    <name type="scientific">Breznakibacter xylanolyticus</name>
    <dbReference type="NCBI Taxonomy" id="990"/>
    <lineage>
        <taxon>Bacteria</taxon>
        <taxon>Pseudomonadati</taxon>
        <taxon>Bacteroidota</taxon>
        <taxon>Bacteroidia</taxon>
        <taxon>Marinilabiliales</taxon>
        <taxon>Marinilabiliaceae</taxon>
        <taxon>Breznakibacter</taxon>
    </lineage>
</organism>
<feature type="region of interest" description="Disordered" evidence="4">
    <location>
        <begin position="105"/>
        <end position="133"/>
    </location>
</feature>
<feature type="compositionally biased region" description="Polar residues" evidence="4">
    <location>
        <begin position="112"/>
        <end position="125"/>
    </location>
</feature>
<sequence>MANKVILTGNVGTDPKTGETNGIKYAQLSIATSERFTDKNGERKETTDWHKVAVWRQLAEVVEKYVKKGTKLYVEGKLKSWSYDDKDGNKHYVTEVVAEKIEFLGGPRTETTHPNAQQPQEPMTDNTEDDLPF</sequence>
<keyword evidence="6" id="KW-1185">Reference proteome</keyword>
<dbReference type="Gene3D" id="2.40.50.140">
    <property type="entry name" value="Nucleic acid-binding proteins"/>
    <property type="match status" value="1"/>
</dbReference>